<evidence type="ECO:0000256" key="3">
    <source>
        <dbReference type="SAM" id="MobiDB-lite"/>
    </source>
</evidence>
<dbReference type="Pfam" id="PF12796">
    <property type="entry name" value="Ank_2"/>
    <property type="match status" value="3"/>
</dbReference>
<feature type="region of interest" description="Disordered" evidence="3">
    <location>
        <begin position="809"/>
        <end position="979"/>
    </location>
</feature>
<proteinExistence type="predicted"/>
<feature type="compositionally biased region" description="Basic and acidic residues" evidence="3">
    <location>
        <begin position="853"/>
        <end position="870"/>
    </location>
</feature>
<feature type="region of interest" description="Disordered" evidence="3">
    <location>
        <begin position="460"/>
        <end position="489"/>
    </location>
</feature>
<feature type="compositionally biased region" description="Basic and acidic residues" evidence="3">
    <location>
        <begin position="1010"/>
        <end position="1024"/>
    </location>
</feature>
<dbReference type="GO" id="GO:1904355">
    <property type="term" value="P:positive regulation of telomere capping"/>
    <property type="evidence" value="ECO:0007669"/>
    <property type="project" value="TreeGrafter"/>
</dbReference>
<feature type="compositionally biased region" description="Basic and acidic residues" evidence="3">
    <location>
        <begin position="603"/>
        <end position="615"/>
    </location>
</feature>
<reference evidence="4" key="1">
    <citation type="submission" date="2022-01" db="EMBL/GenBank/DDBJ databases">
        <authorList>
            <person name="King R."/>
        </authorList>
    </citation>
    <scope>NUCLEOTIDE SEQUENCE</scope>
</reference>
<feature type="region of interest" description="Disordered" evidence="3">
    <location>
        <begin position="575"/>
        <end position="640"/>
    </location>
</feature>
<dbReference type="GO" id="GO:0003950">
    <property type="term" value="F:NAD+ poly-ADP-ribosyltransferase activity"/>
    <property type="evidence" value="ECO:0007669"/>
    <property type="project" value="TreeGrafter"/>
</dbReference>
<dbReference type="GO" id="GO:0070198">
    <property type="term" value="P:protein localization to chromosome, telomeric region"/>
    <property type="evidence" value="ECO:0007669"/>
    <property type="project" value="TreeGrafter"/>
</dbReference>
<accession>A0A9P0GRW5</accession>
<dbReference type="InterPro" id="IPR051637">
    <property type="entry name" value="Ank_repeat_dom-contain_49"/>
</dbReference>
<feature type="compositionally biased region" description="Basic residues" evidence="3">
    <location>
        <begin position="1054"/>
        <end position="1070"/>
    </location>
</feature>
<dbReference type="OrthoDB" id="10258888at2759"/>
<feature type="compositionally biased region" description="Polar residues" evidence="3">
    <location>
        <begin position="623"/>
        <end position="640"/>
    </location>
</feature>
<dbReference type="PANTHER" id="PTHR24180:SF45">
    <property type="entry name" value="POLY [ADP-RIBOSE] POLYMERASE TANKYRASE"/>
    <property type="match status" value="1"/>
</dbReference>
<dbReference type="GO" id="GO:0005737">
    <property type="term" value="C:cytoplasm"/>
    <property type="evidence" value="ECO:0007669"/>
    <property type="project" value="TreeGrafter"/>
</dbReference>
<dbReference type="SUPFAM" id="SSF48403">
    <property type="entry name" value="Ankyrin repeat"/>
    <property type="match status" value="1"/>
</dbReference>
<keyword evidence="1" id="KW-0677">Repeat</keyword>
<sequence>MCSAARSPERRPRRRRLSHGVTLLMYAAQQGDFQRVRHLLKTQPHTISDQDRTGKTALHYCCTSDSNCAAQAADLITMAAPDLVETRDEDGFTPLHLAVIAGNTQLVTFLLANGADVCAVDNEKHTVVHWATVCGETAALRSVLAANAPVSTPDVHGGYPLHYAAQMCGGDKDSNLGIQVLHALLGHKDINVSVEDGDKRQPLLWAASAGSAKALLALIRAGAIVESSDKDGLTALHCAASRGHTDCLDTLLTLCGASPDVIDSNGCTALHYAVTLGHADATALLLAHGADPNRQDRKGRSPAHCGCAKGQFETVKLIGARGANLWMRNARGDFPLHEAAASGRRELVAWLLSMRPSQVNARNNDGRTPLHMAAMNDNVDMCKILLDSGASINPILRTSKNIFMTPLDCALQRGYRSTAKYLQLHGGVPANRLRGHQNPDAQVSSSLSVQIRDDVTFWGDSSSDSDAEKGRSARKVQKRKTSFRNRKKKIVSESESEAAKVQTEKLASAKTTTTVNTATNTSASALDDSPRKIASSRIDYSNEIIINGKTEINIHQTKEITVDADNNRKVEFDTSEKITVPASGKSTASDKEKRPKSAKFGKSSKEKSTSDKETFSRPASAKINDTMTSSILGQSTGTSEDTMDTVIDTYKQHVKILELPEISNTSEEVEGSHEVVVEASVHPEPKGIASTEDVPVKGILKTTESGLEQKEAIDGDIVEQTSATIAQQITVEKDGTTVFQEEKKIEIDTTEKQPEEVIMEAEATVKEVDTAAAEVFGEEVKVKQDAAAIANEIIASKETIKSLTKAVVVRKDDETRDETDKKDTKIEKKSKPQDVEEVLVEDTKAPVSKVVGKPREKQKATEDDKEDSTYKKQTRKKLSDQPAIVKVLGPNEKISDEDYGSSSEPQSDSMEQATKQHKSFKVLSEKEAKDIQKRSKLKHSDKQRSKSEENQHKKRTKEEHKKFRASKIPTPTFYTPLSKSDRQLDRLLEHERKVQSVIDNRVPSLPNIHETSRDRFFREQKRSESNLSAPTRPSAYSDNERGSGSDLDESRLTPTKKKKVKKRPKTRRRESKSAGSDYESSNLIDSGFEPSPRSSRIPKWKNMSDRGVNMTSVTRSIQTNIRRYHLERKIFQHLLDLKRSQIRAGQHNEAVLVKRAIDQYNQSCASTVGAGRYIAEDFSFKNFEKFLYDALRKLQKIDVAYLRGLPDPLEHLNPLLCTQSTHRCMHATHAYTGVPCAAYLPKIDHHSIPKIGFANSTACKPGTAGFLPSINPKKAVTLELSHGADKQVISLPTDKLDQNKRYYVTFTVKGQENASSEDTANGNGHIHAKSD</sequence>
<dbReference type="Gene3D" id="1.25.40.20">
    <property type="entry name" value="Ankyrin repeat-containing domain"/>
    <property type="match status" value="4"/>
</dbReference>
<dbReference type="GO" id="GO:0090263">
    <property type="term" value="P:positive regulation of canonical Wnt signaling pathway"/>
    <property type="evidence" value="ECO:0007669"/>
    <property type="project" value="TreeGrafter"/>
</dbReference>
<gene>
    <name evidence="4" type="ORF">CEUTPL_LOCUS5515</name>
</gene>
<dbReference type="InterPro" id="IPR036770">
    <property type="entry name" value="Ankyrin_rpt-contain_sf"/>
</dbReference>
<dbReference type="PRINTS" id="PR01415">
    <property type="entry name" value="ANKYRIN"/>
</dbReference>
<evidence type="ECO:0000256" key="2">
    <source>
        <dbReference type="ARBA" id="ARBA00023043"/>
    </source>
</evidence>
<evidence type="ECO:0000313" key="5">
    <source>
        <dbReference type="Proteomes" id="UP001152799"/>
    </source>
</evidence>
<feature type="compositionally biased region" description="Polar residues" evidence="3">
    <location>
        <begin position="900"/>
        <end position="913"/>
    </location>
</feature>
<dbReference type="PANTHER" id="PTHR24180">
    <property type="entry name" value="CYCLIN-DEPENDENT KINASE INHIBITOR 2C-RELATED"/>
    <property type="match status" value="1"/>
</dbReference>
<organism evidence="4 5">
    <name type="scientific">Ceutorhynchus assimilis</name>
    <name type="common">cabbage seed weevil</name>
    <dbReference type="NCBI Taxonomy" id="467358"/>
    <lineage>
        <taxon>Eukaryota</taxon>
        <taxon>Metazoa</taxon>
        <taxon>Ecdysozoa</taxon>
        <taxon>Arthropoda</taxon>
        <taxon>Hexapoda</taxon>
        <taxon>Insecta</taxon>
        <taxon>Pterygota</taxon>
        <taxon>Neoptera</taxon>
        <taxon>Endopterygota</taxon>
        <taxon>Coleoptera</taxon>
        <taxon>Polyphaga</taxon>
        <taxon>Cucujiformia</taxon>
        <taxon>Curculionidae</taxon>
        <taxon>Ceutorhynchinae</taxon>
        <taxon>Ceutorhynchus</taxon>
    </lineage>
</organism>
<feature type="compositionally biased region" description="Basic and acidic residues" evidence="3">
    <location>
        <begin position="809"/>
        <end position="834"/>
    </location>
</feature>
<dbReference type="Proteomes" id="UP001152799">
    <property type="component" value="Chromosome 2"/>
</dbReference>
<feature type="compositionally biased region" description="Basic and acidic residues" evidence="3">
    <location>
        <begin position="1038"/>
        <end position="1051"/>
    </location>
</feature>
<dbReference type="EMBL" id="OU892278">
    <property type="protein sequence ID" value="CAH1126676.1"/>
    <property type="molecule type" value="Genomic_DNA"/>
</dbReference>
<dbReference type="GO" id="GO:0005634">
    <property type="term" value="C:nucleus"/>
    <property type="evidence" value="ECO:0007669"/>
    <property type="project" value="TreeGrafter"/>
</dbReference>
<dbReference type="InterPro" id="IPR002110">
    <property type="entry name" value="Ankyrin_rpt"/>
</dbReference>
<keyword evidence="5" id="KW-1185">Reference proteome</keyword>
<feature type="compositionally biased region" description="Polar residues" evidence="3">
    <location>
        <begin position="1025"/>
        <end position="1037"/>
    </location>
</feature>
<protein>
    <submittedName>
        <fullName evidence="4">Uncharacterized protein</fullName>
    </submittedName>
</protein>
<name>A0A9P0GRW5_9CUCU</name>
<feature type="compositionally biased region" description="Basic residues" evidence="3">
    <location>
        <begin position="472"/>
        <end position="489"/>
    </location>
</feature>
<feature type="region of interest" description="Disordered" evidence="3">
    <location>
        <begin position="1004"/>
        <end position="1103"/>
    </location>
</feature>
<evidence type="ECO:0000256" key="1">
    <source>
        <dbReference type="ARBA" id="ARBA00022737"/>
    </source>
</evidence>
<keyword evidence="2" id="KW-0040">ANK repeat</keyword>
<feature type="compositionally biased region" description="Basic and acidic residues" evidence="3">
    <location>
        <begin position="923"/>
        <end position="961"/>
    </location>
</feature>
<dbReference type="SMART" id="SM00248">
    <property type="entry name" value="ANK"/>
    <property type="match status" value="12"/>
</dbReference>
<evidence type="ECO:0000313" key="4">
    <source>
        <dbReference type="EMBL" id="CAH1126676.1"/>
    </source>
</evidence>